<name>A0A1V0SIY9_9VIRU</name>
<feature type="coiled-coil region" evidence="1">
    <location>
        <begin position="106"/>
        <end position="159"/>
    </location>
</feature>
<evidence type="ECO:0000256" key="2">
    <source>
        <dbReference type="SAM" id="MobiDB-lite"/>
    </source>
</evidence>
<feature type="coiled-coil region" evidence="1">
    <location>
        <begin position="255"/>
        <end position="292"/>
    </location>
</feature>
<evidence type="ECO:0000313" key="3">
    <source>
        <dbReference type="EMBL" id="ARF11685.1"/>
    </source>
</evidence>
<feature type="region of interest" description="Disordered" evidence="2">
    <location>
        <begin position="1"/>
        <end position="28"/>
    </location>
</feature>
<dbReference type="EMBL" id="KY684109">
    <property type="protein sequence ID" value="ARF11685.1"/>
    <property type="molecule type" value="Genomic_DNA"/>
</dbReference>
<accession>A0A1V0SIY9</accession>
<gene>
    <name evidence="3" type="ORF">Klosneuvirus_2_121</name>
</gene>
<evidence type="ECO:0000256" key="1">
    <source>
        <dbReference type="SAM" id="Coils"/>
    </source>
</evidence>
<proteinExistence type="predicted"/>
<sequence>MPAPKKSVKKVNTASDSESSNEVHETVSLQPLYLSSESSNVSGSDRVQLAQAINNFTLKSEQFLQEMKNFDAFREKVFKLDLLIESKKQEHEQTITSLDNEFSSRKKDLETQYSELTKKLKTEYDEMVKKLGTEQSDKIKKCETEFADKNKQLSNLYEDEAIKMRRKLEADKSTACAEYAKSLGMRFGKEEEYKALTDSVQKAVQDYTELKKNFDKQCATAREEERTKYQTKLDNDTKTMELTHKANNAQLLAQVDQQKKEILVLNSTIENLKNEVKEQRALTKEVAQASAKGQINQTIGKN</sequence>
<reference evidence="3" key="1">
    <citation type="journal article" date="2017" name="Science">
        <title>Giant viruses with an expanded complement of translation system components.</title>
        <authorList>
            <person name="Schulz F."/>
            <person name="Yutin N."/>
            <person name="Ivanova N.N."/>
            <person name="Ortega D.R."/>
            <person name="Lee T.K."/>
            <person name="Vierheilig J."/>
            <person name="Daims H."/>
            <person name="Horn M."/>
            <person name="Wagner M."/>
            <person name="Jensen G.J."/>
            <person name="Kyrpides N.C."/>
            <person name="Koonin E.V."/>
            <person name="Woyke T."/>
        </authorList>
    </citation>
    <scope>NUCLEOTIDE SEQUENCE</scope>
    <source>
        <strain evidence="3">KNV1</strain>
    </source>
</reference>
<organism evidence="3">
    <name type="scientific">Klosneuvirus KNV1</name>
    <dbReference type="NCBI Taxonomy" id="1977640"/>
    <lineage>
        <taxon>Viruses</taxon>
        <taxon>Varidnaviria</taxon>
        <taxon>Bamfordvirae</taxon>
        <taxon>Nucleocytoviricota</taxon>
        <taxon>Megaviricetes</taxon>
        <taxon>Imitervirales</taxon>
        <taxon>Mimiviridae</taxon>
        <taxon>Klosneuvirinae</taxon>
        <taxon>Klosneuvirus</taxon>
    </lineage>
</organism>
<feature type="compositionally biased region" description="Polar residues" evidence="2">
    <location>
        <begin position="10"/>
        <end position="20"/>
    </location>
</feature>
<feature type="coiled-coil region" evidence="1">
    <location>
        <begin position="193"/>
        <end position="224"/>
    </location>
</feature>
<protein>
    <submittedName>
        <fullName evidence="3">Uncharacterized protein</fullName>
    </submittedName>
</protein>
<keyword evidence="1" id="KW-0175">Coiled coil</keyword>